<accession>A0A7J0E828</accession>
<dbReference type="AlphaFoldDB" id="A0A7J0E828"/>
<comment type="caution">
    <text evidence="1">The sequence shown here is derived from an EMBL/GenBank/DDBJ whole genome shotgun (WGS) entry which is preliminary data.</text>
</comment>
<sequence>MTTTLWSVMNFLAESKERESVGVLSVNDSDGSDRISTRIRLGLFDEVAVDGVHWRRRWWEVLGASLRRTLGPLSDQSGIEGREKMR</sequence>
<evidence type="ECO:0000313" key="1">
    <source>
        <dbReference type="EMBL" id="GFY82525.1"/>
    </source>
</evidence>
<organism evidence="1 2">
    <name type="scientific">Actinidia rufa</name>
    <dbReference type="NCBI Taxonomy" id="165716"/>
    <lineage>
        <taxon>Eukaryota</taxon>
        <taxon>Viridiplantae</taxon>
        <taxon>Streptophyta</taxon>
        <taxon>Embryophyta</taxon>
        <taxon>Tracheophyta</taxon>
        <taxon>Spermatophyta</taxon>
        <taxon>Magnoliopsida</taxon>
        <taxon>eudicotyledons</taxon>
        <taxon>Gunneridae</taxon>
        <taxon>Pentapetalae</taxon>
        <taxon>asterids</taxon>
        <taxon>Ericales</taxon>
        <taxon>Actinidiaceae</taxon>
        <taxon>Actinidia</taxon>
    </lineage>
</organism>
<reference evidence="1 2" key="1">
    <citation type="submission" date="2019-07" db="EMBL/GenBank/DDBJ databases">
        <title>De Novo Assembly of kiwifruit Actinidia rufa.</title>
        <authorList>
            <person name="Sugita-Konishi S."/>
            <person name="Sato K."/>
            <person name="Mori E."/>
            <person name="Abe Y."/>
            <person name="Kisaki G."/>
            <person name="Hamano K."/>
            <person name="Suezawa K."/>
            <person name="Otani M."/>
            <person name="Fukuda T."/>
            <person name="Manabe T."/>
            <person name="Gomi K."/>
            <person name="Tabuchi M."/>
            <person name="Akimitsu K."/>
            <person name="Kataoka I."/>
        </authorList>
    </citation>
    <scope>NUCLEOTIDE SEQUENCE [LARGE SCALE GENOMIC DNA]</scope>
    <source>
        <strain evidence="2">cv. Fuchu</strain>
    </source>
</reference>
<evidence type="ECO:0000313" key="2">
    <source>
        <dbReference type="Proteomes" id="UP000585474"/>
    </source>
</evidence>
<name>A0A7J0E828_9ERIC</name>
<dbReference type="Proteomes" id="UP000585474">
    <property type="component" value="Unassembled WGS sequence"/>
</dbReference>
<keyword evidence="2" id="KW-1185">Reference proteome</keyword>
<proteinExistence type="predicted"/>
<gene>
    <name evidence="1" type="ORF">Acr_02g0007650</name>
</gene>
<protein>
    <submittedName>
        <fullName evidence="1">Uncharacterized protein</fullName>
    </submittedName>
</protein>
<dbReference type="EMBL" id="BJWL01000002">
    <property type="protein sequence ID" value="GFY82525.1"/>
    <property type="molecule type" value="Genomic_DNA"/>
</dbReference>